<dbReference type="PANTHER" id="PTHR43519:SF1">
    <property type="entry name" value="ATP-DEPENDENT RNA HELICASE HRPB"/>
    <property type="match status" value="1"/>
</dbReference>
<evidence type="ECO:0000259" key="5">
    <source>
        <dbReference type="PROSITE" id="PS51192"/>
    </source>
</evidence>
<dbReference type="KEGG" id="sus:Acid_4047"/>
<dbReference type="InterPro" id="IPR001650">
    <property type="entry name" value="Helicase_C-like"/>
</dbReference>
<dbReference type="eggNOG" id="COG1643">
    <property type="taxonomic scope" value="Bacteria"/>
</dbReference>
<dbReference type="NCBIfam" id="TIGR01970">
    <property type="entry name" value="DEAH_box_HrpB"/>
    <property type="match status" value="1"/>
</dbReference>
<feature type="domain" description="Helicase ATP-binding" evidence="5">
    <location>
        <begin position="37"/>
        <end position="198"/>
    </location>
</feature>
<dbReference type="FunCoup" id="Q01ZA3">
    <property type="interactions" value="145"/>
</dbReference>
<dbReference type="GO" id="GO:0016787">
    <property type="term" value="F:hydrolase activity"/>
    <property type="evidence" value="ECO:0007669"/>
    <property type="project" value="UniProtKB-KW"/>
</dbReference>
<dbReference type="EMBL" id="CP000473">
    <property type="protein sequence ID" value="ABJ85012.1"/>
    <property type="molecule type" value="Genomic_DNA"/>
</dbReference>
<dbReference type="PROSITE" id="PS51192">
    <property type="entry name" value="HELICASE_ATP_BIND_1"/>
    <property type="match status" value="1"/>
</dbReference>
<feature type="domain" description="Helicase C-terminal" evidence="6">
    <location>
        <begin position="215"/>
        <end position="388"/>
    </location>
</feature>
<dbReference type="InterPro" id="IPR014001">
    <property type="entry name" value="Helicase_ATP-bd"/>
</dbReference>
<dbReference type="FunFam" id="3.40.50.300:FF:002125">
    <property type="entry name" value="ATP-dependent helicase HrpB"/>
    <property type="match status" value="1"/>
</dbReference>
<dbReference type="InParanoid" id="Q01ZA3"/>
<dbReference type="SMART" id="SM00847">
    <property type="entry name" value="HA2"/>
    <property type="match status" value="1"/>
</dbReference>
<dbReference type="SMART" id="SM00490">
    <property type="entry name" value="HELICc"/>
    <property type="match status" value="1"/>
</dbReference>
<dbReference type="GO" id="GO:0004386">
    <property type="term" value="F:helicase activity"/>
    <property type="evidence" value="ECO:0007669"/>
    <property type="project" value="UniProtKB-KW"/>
</dbReference>
<dbReference type="SMART" id="SM00487">
    <property type="entry name" value="DEXDc"/>
    <property type="match status" value="1"/>
</dbReference>
<dbReference type="Pfam" id="PF08482">
    <property type="entry name" value="HrpB_C"/>
    <property type="match status" value="1"/>
</dbReference>
<dbReference type="InterPro" id="IPR010225">
    <property type="entry name" value="HrpB"/>
</dbReference>
<dbReference type="InterPro" id="IPR013689">
    <property type="entry name" value="RNA_helicase_ATP-dep_HrpB_C"/>
</dbReference>
<organism evidence="7">
    <name type="scientific">Solibacter usitatus (strain Ellin6076)</name>
    <dbReference type="NCBI Taxonomy" id="234267"/>
    <lineage>
        <taxon>Bacteria</taxon>
        <taxon>Pseudomonadati</taxon>
        <taxon>Acidobacteriota</taxon>
        <taxon>Terriglobia</taxon>
        <taxon>Bryobacterales</taxon>
        <taxon>Solibacteraceae</taxon>
        <taxon>Candidatus Solibacter</taxon>
    </lineage>
</organism>
<dbReference type="PIRSF" id="PIRSF005496">
    <property type="entry name" value="ATP_hel_hrpB"/>
    <property type="match status" value="1"/>
</dbReference>
<dbReference type="AlphaFoldDB" id="Q01ZA3"/>
<dbReference type="Gene3D" id="3.40.50.300">
    <property type="entry name" value="P-loop containing nucleotide triphosphate hydrolases"/>
    <property type="match status" value="2"/>
</dbReference>
<evidence type="ECO:0000313" key="7">
    <source>
        <dbReference type="EMBL" id="ABJ85012.1"/>
    </source>
</evidence>
<name>Q01ZA3_SOLUE</name>
<keyword evidence="2" id="KW-0378">Hydrolase</keyword>
<keyword evidence="1" id="KW-0547">Nucleotide-binding</keyword>
<evidence type="ECO:0000256" key="3">
    <source>
        <dbReference type="ARBA" id="ARBA00022806"/>
    </source>
</evidence>
<dbReference type="CDD" id="cd18791">
    <property type="entry name" value="SF2_C_RHA"/>
    <property type="match status" value="1"/>
</dbReference>
<evidence type="ECO:0000256" key="2">
    <source>
        <dbReference type="ARBA" id="ARBA00022801"/>
    </source>
</evidence>
<evidence type="ECO:0000256" key="4">
    <source>
        <dbReference type="ARBA" id="ARBA00022840"/>
    </source>
</evidence>
<evidence type="ECO:0000259" key="6">
    <source>
        <dbReference type="PROSITE" id="PS51194"/>
    </source>
</evidence>
<dbReference type="PROSITE" id="PS51194">
    <property type="entry name" value="HELICASE_CTER"/>
    <property type="match status" value="1"/>
</dbReference>
<dbReference type="InterPro" id="IPR027417">
    <property type="entry name" value="P-loop_NTPase"/>
</dbReference>
<dbReference type="GO" id="GO:0003676">
    <property type="term" value="F:nucleic acid binding"/>
    <property type="evidence" value="ECO:0007669"/>
    <property type="project" value="InterPro"/>
</dbReference>
<dbReference type="GO" id="GO:0005524">
    <property type="term" value="F:ATP binding"/>
    <property type="evidence" value="ECO:0007669"/>
    <property type="project" value="UniProtKB-KW"/>
</dbReference>
<dbReference type="PANTHER" id="PTHR43519">
    <property type="entry name" value="ATP-DEPENDENT RNA HELICASE HRPB"/>
    <property type="match status" value="1"/>
</dbReference>
<sequence>MTSNNRRSLTVAALMDVCATIGNRVRLPIDELIPDILQHLRSANTLVLEAPPGAGKTTRVPPALLELDDREVLVLEPRRLAARLAARYVAGERQERVGETVGYQVRFEEVAGARTRLRFLTEGVLTRRLLSDPALDRVACVVLDEFHERHLEGDLALALLRRLQRTRRPDLKLVVMSATLDTAPIAGYLDDARILRSSGRQHALEIEYTPHSAAPLDEQVAAALERLAASGFPGHALVFLPGAFEIRRAQTACAAMARRRNWRLLPLYGDQSPEEQDRAVAPSAETKIILSTNVAESSITIDGVSAVIDSGLARVASHSPWSGLPTLQVARISQASANQRAGRAGRTGPGRAIRLYPLDDFARRPAQDVPQILREDLAPTALLLQAMETDLGSLDWLDAPPAAAIEHARELLRMLGASGGTAREMARYPLHPRLARLIVEARRRGVPQEGAAIAGLLSAGERLPQRVPHGSRSDLLVLLESEWSPYAARLVRQLNGGAARGGLRNVEREDALLISVLTAFPDRVARRRQGSDLQLASGSSAQLAPNSTLTADLMVAVEAEDRKDQGSPLVRLASAIEPEWLVDLFPDRLRETNTLEWQRSGERVEAVTSLLFDQIPLETRRTTPDPEAAGVFLAHKAVEAGLGRFADMEEIAAFQSRVNFAAQHGAVARLDDAAIEAALAQLAAGLKSFSELEAAAGRGGLLRAIEQAMPGPSRRLLEELAPSSIKLPRGRQVRVHYEAGQPPWIASRLQDFFGMRETPAVGRGKSPLVIRLLAPNQRPVQMTSDLAGFWERLYPQVRRELARRYPKHSWPEDPLR</sequence>
<dbReference type="InterPro" id="IPR011545">
    <property type="entry name" value="DEAD/DEAH_box_helicase_dom"/>
</dbReference>
<dbReference type="InterPro" id="IPR007502">
    <property type="entry name" value="Helicase-assoc_dom"/>
</dbReference>
<reference evidence="7" key="1">
    <citation type="submission" date="2006-10" db="EMBL/GenBank/DDBJ databases">
        <title>Complete sequence of Solibacter usitatus Ellin6076.</title>
        <authorList>
            <consortium name="US DOE Joint Genome Institute"/>
            <person name="Copeland A."/>
            <person name="Lucas S."/>
            <person name="Lapidus A."/>
            <person name="Barry K."/>
            <person name="Detter J.C."/>
            <person name="Glavina del Rio T."/>
            <person name="Hammon N."/>
            <person name="Israni S."/>
            <person name="Dalin E."/>
            <person name="Tice H."/>
            <person name="Pitluck S."/>
            <person name="Thompson L.S."/>
            <person name="Brettin T."/>
            <person name="Bruce D."/>
            <person name="Han C."/>
            <person name="Tapia R."/>
            <person name="Gilna P."/>
            <person name="Schmutz J."/>
            <person name="Larimer F."/>
            <person name="Land M."/>
            <person name="Hauser L."/>
            <person name="Kyrpides N."/>
            <person name="Mikhailova N."/>
            <person name="Janssen P.H."/>
            <person name="Kuske C.R."/>
            <person name="Richardson P."/>
        </authorList>
    </citation>
    <scope>NUCLEOTIDE SEQUENCE</scope>
    <source>
        <strain evidence="7">Ellin6076</strain>
    </source>
</reference>
<dbReference type="STRING" id="234267.Acid_4047"/>
<evidence type="ECO:0000256" key="1">
    <source>
        <dbReference type="ARBA" id="ARBA00022741"/>
    </source>
</evidence>
<dbReference type="HOGENOM" id="CLU_001832_5_6_0"/>
<dbReference type="Gene3D" id="1.20.120.1080">
    <property type="match status" value="1"/>
</dbReference>
<dbReference type="SUPFAM" id="SSF52540">
    <property type="entry name" value="P-loop containing nucleoside triphosphate hydrolases"/>
    <property type="match status" value="1"/>
</dbReference>
<accession>Q01ZA3</accession>
<keyword evidence="4" id="KW-0067">ATP-binding</keyword>
<proteinExistence type="predicted"/>
<dbReference type="Pfam" id="PF00271">
    <property type="entry name" value="Helicase_C"/>
    <property type="match status" value="1"/>
</dbReference>
<gene>
    <name evidence="7" type="ordered locus">Acid_4047</name>
</gene>
<keyword evidence="3 7" id="KW-0347">Helicase</keyword>
<protein>
    <submittedName>
        <fullName evidence="7">ATP-dependent helicase HrpB</fullName>
    </submittedName>
</protein>
<dbReference type="Pfam" id="PF00270">
    <property type="entry name" value="DEAD"/>
    <property type="match status" value="1"/>
</dbReference>